<keyword evidence="4" id="KW-1185">Reference proteome</keyword>
<gene>
    <name evidence="3" type="ORF">I5803_11120</name>
</gene>
<keyword evidence="2" id="KW-0732">Signal</keyword>
<dbReference type="InterPro" id="IPR022061">
    <property type="entry name" value="DUF3617"/>
</dbReference>
<comment type="caution">
    <text evidence="3">The sequence shown here is derived from an EMBL/GenBank/DDBJ whole genome shotgun (WGS) entry which is preliminary data.</text>
</comment>
<accession>A0A931H4S7</accession>
<feature type="chain" id="PRO_5036774616" evidence="2">
    <location>
        <begin position="22"/>
        <end position="184"/>
    </location>
</feature>
<dbReference type="RefSeq" id="WP_196986425.1">
    <property type="nucleotide sequence ID" value="NZ_JADWYS010000001.1"/>
</dbReference>
<dbReference type="Proteomes" id="UP000651050">
    <property type="component" value="Unassembled WGS sequence"/>
</dbReference>
<reference evidence="3" key="1">
    <citation type="submission" date="2020-11" db="EMBL/GenBank/DDBJ databases">
        <title>Bacterial whole genome sequence for Caenimonas sp. DR4.4.</title>
        <authorList>
            <person name="Le V."/>
            <person name="Ko S.-R."/>
            <person name="Ahn C.-Y."/>
            <person name="Oh H.-M."/>
        </authorList>
    </citation>
    <scope>NUCLEOTIDE SEQUENCE</scope>
    <source>
        <strain evidence="3">DR4.4</strain>
    </source>
</reference>
<evidence type="ECO:0000313" key="3">
    <source>
        <dbReference type="EMBL" id="MBG9388571.1"/>
    </source>
</evidence>
<evidence type="ECO:0000256" key="1">
    <source>
        <dbReference type="SAM" id="MobiDB-lite"/>
    </source>
</evidence>
<proteinExistence type="predicted"/>
<organism evidence="3 4">
    <name type="scientific">Caenimonas aquaedulcis</name>
    <dbReference type="NCBI Taxonomy" id="2793270"/>
    <lineage>
        <taxon>Bacteria</taxon>
        <taxon>Pseudomonadati</taxon>
        <taxon>Pseudomonadota</taxon>
        <taxon>Betaproteobacteria</taxon>
        <taxon>Burkholderiales</taxon>
        <taxon>Comamonadaceae</taxon>
        <taxon>Caenimonas</taxon>
    </lineage>
</organism>
<sequence length="184" mass="19892">MKRFSLLATLLFAAAALPAAAQSLKPGLWEITSRMQSGSGEMEQKMAQMQQQLASMPPDQRKMMEEAMAQRGMKMGGGGPGGMTLQMCMTREMVERNEIPSQKGDCKTTQQSRSGNTMKMAFACTNPPSSGEGTMTFTSPEAYSTKMTVNTTVQGKPEKMNMESSGKWLAADCGSVKPPAMPKK</sequence>
<feature type="signal peptide" evidence="2">
    <location>
        <begin position="1"/>
        <end position="21"/>
    </location>
</feature>
<dbReference type="AlphaFoldDB" id="A0A931H4S7"/>
<name>A0A931H4S7_9BURK</name>
<protein>
    <submittedName>
        <fullName evidence="3">DUF3617 domain-containing protein</fullName>
    </submittedName>
</protein>
<evidence type="ECO:0000313" key="4">
    <source>
        <dbReference type="Proteomes" id="UP000651050"/>
    </source>
</evidence>
<evidence type="ECO:0000256" key="2">
    <source>
        <dbReference type="SAM" id="SignalP"/>
    </source>
</evidence>
<feature type="region of interest" description="Disordered" evidence="1">
    <location>
        <begin position="156"/>
        <end position="184"/>
    </location>
</feature>
<dbReference type="Pfam" id="PF12276">
    <property type="entry name" value="DUF3617"/>
    <property type="match status" value="1"/>
</dbReference>
<dbReference type="EMBL" id="JADWYS010000001">
    <property type="protein sequence ID" value="MBG9388571.1"/>
    <property type="molecule type" value="Genomic_DNA"/>
</dbReference>